<evidence type="ECO:0000313" key="3">
    <source>
        <dbReference type="EMBL" id="CAD9671339.1"/>
    </source>
</evidence>
<evidence type="ECO:0000256" key="1">
    <source>
        <dbReference type="SAM" id="MobiDB-lite"/>
    </source>
</evidence>
<dbReference type="EMBL" id="HBHI01013731">
    <property type="protein sequence ID" value="CAD9671342.1"/>
    <property type="molecule type" value="Transcribed_RNA"/>
</dbReference>
<evidence type="ECO:0000256" key="2">
    <source>
        <dbReference type="SAM" id="SignalP"/>
    </source>
</evidence>
<evidence type="ECO:0008006" key="5">
    <source>
        <dbReference type="Google" id="ProtNLM"/>
    </source>
</evidence>
<accession>A0A6U0RR20</accession>
<keyword evidence="2" id="KW-0732">Signal</keyword>
<feature type="region of interest" description="Disordered" evidence="1">
    <location>
        <begin position="247"/>
        <end position="270"/>
    </location>
</feature>
<dbReference type="InterPro" id="IPR013320">
    <property type="entry name" value="ConA-like_dom_sf"/>
</dbReference>
<feature type="compositionally biased region" description="Polar residues" evidence="1">
    <location>
        <begin position="250"/>
        <end position="263"/>
    </location>
</feature>
<reference evidence="3" key="1">
    <citation type="submission" date="2021-01" db="EMBL/GenBank/DDBJ databases">
        <authorList>
            <person name="Corre E."/>
            <person name="Pelletier E."/>
            <person name="Niang G."/>
            <person name="Scheremetjew M."/>
            <person name="Finn R."/>
            <person name="Kale V."/>
            <person name="Holt S."/>
            <person name="Cochrane G."/>
            <person name="Meng A."/>
            <person name="Brown T."/>
            <person name="Cohen L."/>
        </authorList>
    </citation>
    <scope>NUCLEOTIDE SEQUENCE</scope>
    <source>
        <strain evidence="3">CCMP1452</strain>
    </source>
</reference>
<dbReference type="Pfam" id="PF13385">
    <property type="entry name" value="Laminin_G_3"/>
    <property type="match status" value="1"/>
</dbReference>
<dbReference type="Gene3D" id="2.60.120.200">
    <property type="match status" value="1"/>
</dbReference>
<feature type="signal peptide" evidence="2">
    <location>
        <begin position="1"/>
        <end position="22"/>
    </location>
</feature>
<feature type="chain" id="PRO_5036191874" description="LamG-like jellyroll fold domain-containing protein" evidence="2">
    <location>
        <begin position="23"/>
        <end position="270"/>
    </location>
</feature>
<organism evidence="3">
    <name type="scientific">Eucampia antarctica</name>
    <dbReference type="NCBI Taxonomy" id="49252"/>
    <lineage>
        <taxon>Eukaryota</taxon>
        <taxon>Sar</taxon>
        <taxon>Stramenopiles</taxon>
        <taxon>Ochrophyta</taxon>
        <taxon>Bacillariophyta</taxon>
        <taxon>Mediophyceae</taxon>
        <taxon>Biddulphiophycidae</taxon>
        <taxon>Hemiaulales</taxon>
        <taxon>Hemiaulaceae</taxon>
        <taxon>Eucampia</taxon>
    </lineage>
</organism>
<proteinExistence type="predicted"/>
<gene>
    <name evidence="3" type="ORF">EANT1437_LOCUS7026</name>
    <name evidence="4" type="ORF">EANT1437_LOCUS7027</name>
</gene>
<dbReference type="EMBL" id="HBHI01013730">
    <property type="protein sequence ID" value="CAD9671339.1"/>
    <property type="molecule type" value="Transcribed_RNA"/>
</dbReference>
<protein>
    <recommendedName>
        <fullName evidence="5">LamG-like jellyroll fold domain-containing protein</fullName>
    </recommendedName>
</protein>
<name>A0A6U0RR20_9STRA</name>
<dbReference type="AlphaFoldDB" id="A0A6U0RR20"/>
<sequence length="270" mass="29230">MNIYNNILFFLFASLRAKETDAVEISGLLRLYRGEGNLDDSIGNYDMTGTPTGISFPLLHEPYPSGKARQVAKFTAEGRGFASATGLPEGNAARTIVGWFKQSCVSLPAVSQRPFGYGSTGTESCGEAFYIQNDFPFSDNFGILAYGYADSCFYSIFIAECDTWYHIAVAFDGTGTYDYVNGEMIDTIVQPSTLTTKTNVGDGASAAMPMTLGYEGYVADFGIFNRVLSTTEVERIYNAPDGLQYIDPTTVPSQSPSINSITQPEVGPCS</sequence>
<evidence type="ECO:0000313" key="4">
    <source>
        <dbReference type="EMBL" id="CAD9671342.1"/>
    </source>
</evidence>
<dbReference type="SUPFAM" id="SSF49899">
    <property type="entry name" value="Concanavalin A-like lectins/glucanases"/>
    <property type="match status" value="1"/>
</dbReference>